<evidence type="ECO:0000256" key="4">
    <source>
        <dbReference type="ARBA" id="ARBA00048391"/>
    </source>
</evidence>
<dbReference type="InterPro" id="IPR002052">
    <property type="entry name" value="DNA_methylase_N6_adenine_CS"/>
</dbReference>
<feature type="domain" description="Methyltransferase small" evidence="6">
    <location>
        <begin position="115"/>
        <end position="212"/>
    </location>
</feature>
<organism evidence="8 9">
    <name type="scientific">Gordonia aquimaris</name>
    <dbReference type="NCBI Taxonomy" id="2984863"/>
    <lineage>
        <taxon>Bacteria</taxon>
        <taxon>Bacillati</taxon>
        <taxon>Actinomycetota</taxon>
        <taxon>Actinomycetes</taxon>
        <taxon>Mycobacteriales</taxon>
        <taxon>Gordoniaceae</taxon>
        <taxon>Gordonia</taxon>
    </lineage>
</organism>
<dbReference type="AlphaFoldDB" id="A0A9X3D5B1"/>
<dbReference type="InterPro" id="IPR050320">
    <property type="entry name" value="N5-glutamine_MTase"/>
</dbReference>
<dbReference type="Gene3D" id="3.40.50.150">
    <property type="entry name" value="Vaccinia Virus protein VP39"/>
    <property type="match status" value="1"/>
</dbReference>
<dbReference type="EC" id="2.1.1.297" evidence="5"/>
<keyword evidence="9" id="KW-1185">Reference proteome</keyword>
<dbReference type="HAMAP" id="MF_02126">
    <property type="entry name" value="RF_methyltr_PrmC"/>
    <property type="match status" value="1"/>
</dbReference>
<keyword evidence="3 5" id="KW-0949">S-adenosyl-L-methionine</keyword>
<gene>
    <name evidence="5 8" type="primary">prmC</name>
    <name evidence="8" type="ORF">OSB52_13095</name>
</gene>
<keyword evidence="2 5" id="KW-0808">Transferase</keyword>
<dbReference type="NCBIfam" id="TIGR03534">
    <property type="entry name" value="RF_mod_PrmC"/>
    <property type="match status" value="1"/>
</dbReference>
<protein>
    <recommendedName>
        <fullName evidence="5">Release factor glutamine methyltransferase</fullName>
        <shortName evidence="5">RF MTase</shortName>
        <ecNumber evidence="5">2.1.1.297</ecNumber>
    </recommendedName>
    <alternativeName>
        <fullName evidence="5">N5-glutamine methyltransferase PrmC</fullName>
    </alternativeName>
    <alternativeName>
        <fullName evidence="5">Protein-(glutamine-N5) MTase PrmC</fullName>
    </alternativeName>
    <alternativeName>
        <fullName evidence="5">Protein-glutamine N-methyltransferase PrmC</fullName>
    </alternativeName>
</protein>
<dbReference type="PANTHER" id="PTHR18895:SF74">
    <property type="entry name" value="MTRF1L RELEASE FACTOR GLUTAMINE METHYLTRANSFERASE"/>
    <property type="match status" value="1"/>
</dbReference>
<evidence type="ECO:0000313" key="8">
    <source>
        <dbReference type="EMBL" id="MCX2965027.1"/>
    </source>
</evidence>
<dbReference type="RefSeq" id="WP_235723786.1">
    <property type="nucleotide sequence ID" value="NZ_JAPKFM010000012.1"/>
</dbReference>
<dbReference type="PANTHER" id="PTHR18895">
    <property type="entry name" value="HEMK METHYLTRANSFERASE"/>
    <property type="match status" value="1"/>
</dbReference>
<comment type="similarity">
    <text evidence="5">Belongs to the protein N5-glutamine methyltransferase family. PrmC subfamily.</text>
</comment>
<dbReference type="Pfam" id="PF17827">
    <property type="entry name" value="PrmC_N"/>
    <property type="match status" value="1"/>
</dbReference>
<dbReference type="InterPro" id="IPR019874">
    <property type="entry name" value="RF_methyltr_PrmC"/>
</dbReference>
<dbReference type="Gene3D" id="1.10.8.10">
    <property type="entry name" value="DNA helicase RuvA subunit, C-terminal domain"/>
    <property type="match status" value="1"/>
</dbReference>
<dbReference type="GO" id="GO:0003676">
    <property type="term" value="F:nucleic acid binding"/>
    <property type="evidence" value="ECO:0007669"/>
    <property type="project" value="InterPro"/>
</dbReference>
<dbReference type="InterPro" id="IPR007848">
    <property type="entry name" value="Small_mtfrase_dom"/>
</dbReference>
<dbReference type="NCBIfam" id="TIGR00536">
    <property type="entry name" value="hemK_fam"/>
    <property type="match status" value="1"/>
</dbReference>
<comment type="caution">
    <text evidence="5">Lacks conserved residue(s) required for the propagation of feature annotation.</text>
</comment>
<feature type="binding site" evidence="5">
    <location>
        <begin position="204"/>
        <end position="207"/>
    </location>
    <ligand>
        <name>substrate</name>
    </ligand>
</feature>
<proteinExistence type="inferred from homology"/>
<evidence type="ECO:0000256" key="2">
    <source>
        <dbReference type="ARBA" id="ARBA00022679"/>
    </source>
</evidence>
<dbReference type="InterPro" id="IPR004556">
    <property type="entry name" value="HemK-like"/>
</dbReference>
<sequence>MSQPDGGSVGARPVAAELRWAAQRLAEAGVDSPRADAEWLLCDALGCDRGRLLLVDAVSDNARARFHHAVAQRAERIPLQHITGTAAFGPVDLSVGPGVFTPRPETEFLADWAARALADTAGTQLVDLCSGSGALAIAVATLVPSVRVTAVEYSPRALHWLRRNVDAAAADIAARISVCCADVTDAEQMLELIAPAGVDVVVANPPYVPDGHTIAPEVAHDPPEAVFAGPDGMTVIEPMVPIVADLLRPGGYVGIEHDDTTSVSVLTALESTGQFVDVRAHADLAGRLRFATGRRADGRTPQARGKMAG</sequence>
<dbReference type="InterPro" id="IPR029063">
    <property type="entry name" value="SAM-dependent_MTases_sf"/>
</dbReference>
<dbReference type="Proteomes" id="UP001143347">
    <property type="component" value="Unassembled WGS sequence"/>
</dbReference>
<dbReference type="Pfam" id="PF05175">
    <property type="entry name" value="MTS"/>
    <property type="match status" value="1"/>
</dbReference>
<dbReference type="CDD" id="cd02440">
    <property type="entry name" value="AdoMet_MTases"/>
    <property type="match status" value="1"/>
</dbReference>
<dbReference type="GO" id="GO:0102559">
    <property type="term" value="F:peptide chain release factor N(5)-glutamine methyltransferase activity"/>
    <property type="evidence" value="ECO:0007669"/>
    <property type="project" value="UniProtKB-EC"/>
</dbReference>
<comment type="catalytic activity">
    <reaction evidence="4 5">
        <text>L-glutaminyl-[peptide chain release factor] + S-adenosyl-L-methionine = N(5)-methyl-L-glutaminyl-[peptide chain release factor] + S-adenosyl-L-homocysteine + H(+)</text>
        <dbReference type="Rhea" id="RHEA:42896"/>
        <dbReference type="Rhea" id="RHEA-COMP:10271"/>
        <dbReference type="Rhea" id="RHEA-COMP:10272"/>
        <dbReference type="ChEBI" id="CHEBI:15378"/>
        <dbReference type="ChEBI" id="CHEBI:30011"/>
        <dbReference type="ChEBI" id="CHEBI:57856"/>
        <dbReference type="ChEBI" id="CHEBI:59789"/>
        <dbReference type="ChEBI" id="CHEBI:61891"/>
        <dbReference type="EC" id="2.1.1.297"/>
    </reaction>
</comment>
<keyword evidence="1 5" id="KW-0489">Methyltransferase</keyword>
<dbReference type="PROSITE" id="PS00092">
    <property type="entry name" value="N6_MTASE"/>
    <property type="match status" value="1"/>
</dbReference>
<reference evidence="8" key="1">
    <citation type="submission" date="2022-10" db="EMBL/GenBank/DDBJ databases">
        <title>WGS of marine actinomycetes from Thailand.</title>
        <authorList>
            <person name="Thawai C."/>
        </authorList>
    </citation>
    <scope>NUCLEOTIDE SEQUENCE</scope>
    <source>
        <strain evidence="8">SW21</strain>
    </source>
</reference>
<evidence type="ECO:0000259" key="6">
    <source>
        <dbReference type="Pfam" id="PF05175"/>
    </source>
</evidence>
<evidence type="ECO:0000259" key="7">
    <source>
        <dbReference type="Pfam" id="PF17827"/>
    </source>
</evidence>
<name>A0A9X3D5B1_9ACTN</name>
<dbReference type="GO" id="GO:0032259">
    <property type="term" value="P:methylation"/>
    <property type="evidence" value="ECO:0007669"/>
    <property type="project" value="UniProtKB-KW"/>
</dbReference>
<evidence type="ECO:0000256" key="5">
    <source>
        <dbReference type="HAMAP-Rule" id="MF_02126"/>
    </source>
</evidence>
<feature type="domain" description="Release factor glutamine methyltransferase N-terminal" evidence="7">
    <location>
        <begin position="18"/>
        <end position="84"/>
    </location>
</feature>
<accession>A0A9X3D5B1</accession>
<comment type="caution">
    <text evidence="8">The sequence shown here is derived from an EMBL/GenBank/DDBJ whole genome shotgun (WGS) entry which is preliminary data.</text>
</comment>
<dbReference type="EMBL" id="JAPKFM010000012">
    <property type="protein sequence ID" value="MCX2965027.1"/>
    <property type="molecule type" value="Genomic_DNA"/>
</dbReference>
<dbReference type="SUPFAM" id="SSF53335">
    <property type="entry name" value="S-adenosyl-L-methionine-dependent methyltransferases"/>
    <property type="match status" value="1"/>
</dbReference>
<feature type="binding site" evidence="5">
    <location>
        <position position="204"/>
    </location>
    <ligand>
        <name>S-adenosyl-L-methionine</name>
        <dbReference type="ChEBI" id="CHEBI:59789"/>
    </ligand>
</feature>
<dbReference type="InterPro" id="IPR040758">
    <property type="entry name" value="PrmC_N"/>
</dbReference>
<evidence type="ECO:0000256" key="1">
    <source>
        <dbReference type="ARBA" id="ARBA00022603"/>
    </source>
</evidence>
<evidence type="ECO:0000256" key="3">
    <source>
        <dbReference type="ARBA" id="ARBA00022691"/>
    </source>
</evidence>
<comment type="function">
    <text evidence="5">Methylates the class 1 translation termination release factors RF1/PrfA and RF2/PrfB on the glutamine residue of the universally conserved GGQ motif.</text>
</comment>
<feature type="binding site" evidence="5">
    <location>
        <position position="152"/>
    </location>
    <ligand>
        <name>S-adenosyl-L-methionine</name>
        <dbReference type="ChEBI" id="CHEBI:59789"/>
    </ligand>
</feature>
<evidence type="ECO:0000313" key="9">
    <source>
        <dbReference type="Proteomes" id="UP001143347"/>
    </source>
</evidence>